<feature type="compositionally biased region" description="Basic and acidic residues" evidence="1">
    <location>
        <begin position="96"/>
        <end position="105"/>
    </location>
</feature>
<evidence type="ECO:0000313" key="3">
    <source>
        <dbReference type="Proteomes" id="UP001595850"/>
    </source>
</evidence>
<name>A0ABV8I741_9ACTN</name>
<organism evidence="2 3">
    <name type="scientific">Planomonospora corallina</name>
    <dbReference type="NCBI Taxonomy" id="1806052"/>
    <lineage>
        <taxon>Bacteria</taxon>
        <taxon>Bacillati</taxon>
        <taxon>Actinomycetota</taxon>
        <taxon>Actinomycetes</taxon>
        <taxon>Streptosporangiales</taxon>
        <taxon>Streptosporangiaceae</taxon>
        <taxon>Planomonospora</taxon>
    </lineage>
</organism>
<comment type="caution">
    <text evidence="2">The sequence shown here is derived from an EMBL/GenBank/DDBJ whole genome shotgun (WGS) entry which is preliminary data.</text>
</comment>
<feature type="region of interest" description="Disordered" evidence="1">
    <location>
        <begin position="93"/>
        <end position="125"/>
    </location>
</feature>
<protein>
    <submittedName>
        <fullName evidence="2">Uncharacterized protein</fullName>
    </submittedName>
</protein>
<dbReference type="EMBL" id="JBHSBM010000012">
    <property type="protein sequence ID" value="MFC4058243.1"/>
    <property type="molecule type" value="Genomic_DNA"/>
</dbReference>
<dbReference type="Proteomes" id="UP001595850">
    <property type="component" value="Unassembled WGS sequence"/>
</dbReference>
<gene>
    <name evidence="2" type="ORF">ACFOWE_08060</name>
</gene>
<sequence>MKINMMSAQTRLTSACTGTTRCTGASERTGTTLPAFSGQAVVMGDRPVVLTGDTAARPRQERQEKSVLFQVQAGREAALLAVPAGAPAAPVAEADDYARQTEQTKHIGNGGLRGPQPWRHHPQVT</sequence>
<dbReference type="RefSeq" id="WP_377286488.1">
    <property type="nucleotide sequence ID" value="NZ_JBHSBM010000012.1"/>
</dbReference>
<accession>A0ABV8I741</accession>
<keyword evidence="3" id="KW-1185">Reference proteome</keyword>
<evidence type="ECO:0000313" key="2">
    <source>
        <dbReference type="EMBL" id="MFC4058243.1"/>
    </source>
</evidence>
<proteinExistence type="predicted"/>
<reference evidence="3" key="1">
    <citation type="journal article" date="2019" name="Int. J. Syst. Evol. Microbiol.">
        <title>The Global Catalogue of Microorganisms (GCM) 10K type strain sequencing project: providing services to taxonomists for standard genome sequencing and annotation.</title>
        <authorList>
            <consortium name="The Broad Institute Genomics Platform"/>
            <consortium name="The Broad Institute Genome Sequencing Center for Infectious Disease"/>
            <person name="Wu L."/>
            <person name="Ma J."/>
        </authorList>
    </citation>
    <scope>NUCLEOTIDE SEQUENCE [LARGE SCALE GENOMIC DNA]</scope>
    <source>
        <strain evidence="3">TBRC 4489</strain>
    </source>
</reference>
<evidence type="ECO:0000256" key="1">
    <source>
        <dbReference type="SAM" id="MobiDB-lite"/>
    </source>
</evidence>